<dbReference type="AlphaFoldDB" id="A0A7Z2ZUD4"/>
<protein>
    <submittedName>
        <fullName evidence="1">SapC family protein</fullName>
    </submittedName>
</protein>
<dbReference type="Pfam" id="PF07277">
    <property type="entry name" value="SapC"/>
    <property type="match status" value="1"/>
</dbReference>
<organism evidence="1 2">
    <name type="scientific">Massilia forsythiae</name>
    <dbReference type="NCBI Taxonomy" id="2728020"/>
    <lineage>
        <taxon>Bacteria</taxon>
        <taxon>Pseudomonadati</taxon>
        <taxon>Pseudomonadota</taxon>
        <taxon>Betaproteobacteria</taxon>
        <taxon>Burkholderiales</taxon>
        <taxon>Oxalobacteraceae</taxon>
        <taxon>Telluria group</taxon>
        <taxon>Massilia</taxon>
    </lineage>
</organism>
<accession>A0A7Z2ZUD4</accession>
<dbReference type="RefSeq" id="WP_170204272.1">
    <property type="nucleotide sequence ID" value="NZ_CP051685.1"/>
</dbReference>
<gene>
    <name evidence="1" type="ORF">HH212_20970</name>
</gene>
<sequence>MPNHVLLNSVDHKDLRVITARGAAYGDAVMSALTFPAEFRELQASYPIVFARTADGMSFDPVALLGFEEGENLFLVEDHETGQARWDAPAIPLTVERQPFMIGRGAEELSVHVDLDSPRLSTAPGVGEALFLTYGGTSEYLERIASVLRTIHEGLTASRGFVAALMELELLESFALDIELDDGSQNRLAGFYTIHEERLLDLPAERLERLNRAGYLQAIYMAVASLSQFRGLIERRNRANRDRHAQRARAGFDAIRV</sequence>
<dbReference type="EMBL" id="CP051685">
    <property type="protein sequence ID" value="QJE02185.1"/>
    <property type="molecule type" value="Genomic_DNA"/>
</dbReference>
<name>A0A7Z2ZUD4_9BURK</name>
<dbReference type="Proteomes" id="UP000502415">
    <property type="component" value="Chromosome"/>
</dbReference>
<reference evidence="1 2" key="1">
    <citation type="submission" date="2020-04" db="EMBL/GenBank/DDBJ databases">
        <title>Genome sequencing of novel species.</title>
        <authorList>
            <person name="Heo J."/>
            <person name="Kim S.-J."/>
            <person name="Kim J.-S."/>
            <person name="Hong S.-B."/>
            <person name="Kwon S.-W."/>
        </authorList>
    </citation>
    <scope>NUCLEOTIDE SEQUENCE [LARGE SCALE GENOMIC DNA]</scope>
    <source>
        <strain evidence="1 2">GN2-R2</strain>
    </source>
</reference>
<evidence type="ECO:0000313" key="1">
    <source>
        <dbReference type="EMBL" id="QJE02185.1"/>
    </source>
</evidence>
<dbReference type="KEGG" id="mfy:HH212_20970"/>
<dbReference type="InterPro" id="IPR010836">
    <property type="entry name" value="SapC"/>
</dbReference>
<evidence type="ECO:0000313" key="2">
    <source>
        <dbReference type="Proteomes" id="UP000502415"/>
    </source>
</evidence>
<keyword evidence="2" id="KW-1185">Reference proteome</keyword>
<proteinExistence type="predicted"/>